<evidence type="ECO:0000313" key="8">
    <source>
        <dbReference type="Proteomes" id="UP000309038"/>
    </source>
</evidence>
<protein>
    <submittedName>
        <fullName evidence="7">Uncharacterized protein</fullName>
    </submittedName>
</protein>
<evidence type="ECO:0000256" key="6">
    <source>
        <dbReference type="SAM" id="Phobius"/>
    </source>
</evidence>
<organism evidence="7 8">
    <name type="scientific">Hermanssonia centrifuga</name>
    <dbReference type="NCBI Taxonomy" id="98765"/>
    <lineage>
        <taxon>Eukaryota</taxon>
        <taxon>Fungi</taxon>
        <taxon>Dikarya</taxon>
        <taxon>Basidiomycota</taxon>
        <taxon>Agaricomycotina</taxon>
        <taxon>Agaricomycetes</taxon>
        <taxon>Polyporales</taxon>
        <taxon>Meruliaceae</taxon>
        <taxon>Hermanssonia</taxon>
    </lineage>
</organism>
<feature type="transmembrane region" description="Helical" evidence="6">
    <location>
        <begin position="80"/>
        <end position="106"/>
    </location>
</feature>
<dbReference type="GO" id="GO:0016020">
    <property type="term" value="C:membrane"/>
    <property type="evidence" value="ECO:0007669"/>
    <property type="project" value="UniProtKB-SubCell"/>
</dbReference>
<comment type="subcellular location">
    <subcellularLocation>
        <location evidence="1">Membrane</location>
        <topology evidence="1">Single-pass membrane protein</topology>
    </subcellularLocation>
</comment>
<evidence type="ECO:0000256" key="1">
    <source>
        <dbReference type="ARBA" id="ARBA00004167"/>
    </source>
</evidence>
<name>A0A4S4KRU9_9APHY</name>
<reference evidence="7 8" key="1">
    <citation type="submission" date="2019-02" db="EMBL/GenBank/DDBJ databases">
        <title>Genome sequencing of the rare red list fungi Phlebia centrifuga.</title>
        <authorList>
            <person name="Buettner E."/>
            <person name="Kellner H."/>
        </authorList>
    </citation>
    <scope>NUCLEOTIDE SEQUENCE [LARGE SCALE GENOMIC DNA]</scope>
    <source>
        <strain evidence="7 8">DSM 108282</strain>
    </source>
</reference>
<feature type="region of interest" description="Disordered" evidence="5">
    <location>
        <begin position="361"/>
        <end position="381"/>
    </location>
</feature>
<comment type="caution">
    <text evidence="7">The sequence shown here is derived from an EMBL/GenBank/DDBJ whole genome shotgun (WGS) entry which is preliminary data.</text>
</comment>
<keyword evidence="2 6" id="KW-0812">Transmembrane</keyword>
<dbReference type="Proteomes" id="UP000309038">
    <property type="component" value="Unassembled WGS sequence"/>
</dbReference>
<dbReference type="AlphaFoldDB" id="A0A4S4KRU9"/>
<feature type="region of interest" description="Disordered" evidence="5">
    <location>
        <begin position="165"/>
        <end position="215"/>
    </location>
</feature>
<gene>
    <name evidence="7" type="ORF">EW026_g2768</name>
</gene>
<feature type="compositionally biased region" description="Low complexity" evidence="5">
    <location>
        <begin position="166"/>
        <end position="177"/>
    </location>
</feature>
<feature type="compositionally biased region" description="Low complexity" evidence="5">
    <location>
        <begin position="257"/>
        <end position="286"/>
    </location>
</feature>
<feature type="region of interest" description="Disordered" evidence="5">
    <location>
        <begin position="40"/>
        <end position="75"/>
    </location>
</feature>
<feature type="region of interest" description="Disordered" evidence="5">
    <location>
        <begin position="228"/>
        <end position="314"/>
    </location>
</feature>
<dbReference type="EMBL" id="SGPJ01000074">
    <property type="protein sequence ID" value="THG99609.1"/>
    <property type="molecule type" value="Genomic_DNA"/>
</dbReference>
<dbReference type="PANTHER" id="PTHR15549:SF26">
    <property type="entry name" value="AXIAL BUDDING PATTERN PROTEIN 2-RELATED"/>
    <property type="match status" value="1"/>
</dbReference>
<evidence type="ECO:0000256" key="4">
    <source>
        <dbReference type="ARBA" id="ARBA00023136"/>
    </source>
</evidence>
<feature type="compositionally biased region" description="Low complexity" evidence="5">
    <location>
        <begin position="297"/>
        <end position="307"/>
    </location>
</feature>
<evidence type="ECO:0000256" key="2">
    <source>
        <dbReference type="ARBA" id="ARBA00022692"/>
    </source>
</evidence>
<dbReference type="GO" id="GO:0071944">
    <property type="term" value="C:cell periphery"/>
    <property type="evidence" value="ECO:0007669"/>
    <property type="project" value="UniProtKB-ARBA"/>
</dbReference>
<evidence type="ECO:0000256" key="5">
    <source>
        <dbReference type="SAM" id="MobiDB-lite"/>
    </source>
</evidence>
<feature type="compositionally biased region" description="Low complexity" evidence="5">
    <location>
        <begin position="365"/>
        <end position="377"/>
    </location>
</feature>
<accession>A0A4S4KRU9</accession>
<dbReference type="InterPro" id="IPR051694">
    <property type="entry name" value="Immunoregulatory_rcpt-like"/>
</dbReference>
<dbReference type="PANTHER" id="PTHR15549">
    <property type="entry name" value="PAIRED IMMUNOGLOBULIN-LIKE TYPE 2 RECEPTOR"/>
    <property type="match status" value="1"/>
</dbReference>
<keyword evidence="3 6" id="KW-1133">Transmembrane helix</keyword>
<proteinExistence type="predicted"/>
<keyword evidence="4 6" id="KW-0472">Membrane</keyword>
<evidence type="ECO:0000313" key="7">
    <source>
        <dbReference type="EMBL" id="THG99609.1"/>
    </source>
</evidence>
<evidence type="ECO:0000256" key="3">
    <source>
        <dbReference type="ARBA" id="ARBA00022989"/>
    </source>
</evidence>
<keyword evidence="8" id="KW-1185">Reference proteome</keyword>
<sequence>MGSLSQTVVPLNPPHIPGSIFSPGLTPPIVSFPGSVLSTPTDLSSSPTLSTTSPSPTLPDTTSTPTDTTSTSSPMTSLPIAPGAIAGGVIGGVAVLVAIIAALIFIRCRNVAPRVRRRNGDVLAPTGGAFRKWDGLASRDSAIGAALPISNATYKVAPTRHASTGSAAAMISPPSSSLGHGRYTTTPGLSHENEDLSDDEEKWPTTPSSTLQGHRPFELIETVPPLPVDLSSAPATPMSAAFPHGRSRERSASQNRALTLAKLDATALPRSPYSPYSPTSPSATSYKRQSLDGRVLSSPSGSSSSHYPMPPSTEMIRMARTSSGTKRTARKAVPKYDEAEFTAVAPSMSPSPFADQERRQSSYYETATTHSAETSSSNLHASIRAERSREDLEAAGYEIPALTAKASFGDMRNVHYLIPDLPPPQKN</sequence>